<proteinExistence type="predicted"/>
<organism evidence="1 2">
    <name type="scientific">Wenyingzhuangia heitensis</name>
    <dbReference type="NCBI Taxonomy" id="1487859"/>
    <lineage>
        <taxon>Bacteria</taxon>
        <taxon>Pseudomonadati</taxon>
        <taxon>Bacteroidota</taxon>
        <taxon>Flavobacteriia</taxon>
        <taxon>Flavobacteriales</taxon>
        <taxon>Flavobacteriaceae</taxon>
        <taxon>Wenyingzhuangia</taxon>
    </lineage>
</organism>
<evidence type="ECO:0000313" key="2">
    <source>
        <dbReference type="Proteomes" id="UP000745859"/>
    </source>
</evidence>
<comment type="caution">
    <text evidence="1">The sequence shown here is derived from an EMBL/GenBank/DDBJ whole genome shotgun (WGS) entry which is preliminary data.</text>
</comment>
<dbReference type="RefSeq" id="WP_167185978.1">
    <property type="nucleotide sequence ID" value="NZ_JAASQL010000001.1"/>
</dbReference>
<sequence>MYKSFFLWIFLLVFTGIKAQELNCSVTVNADQISVSNNQVFKTLENSITELINQTKWTKIDFEEHERVKCAFTILLTEQTGTNSYKGTVQVQASRPVFNSVYYSPIINHQDNSFTFRYTEFQPLNFNVNVYESNLISVISYYSYLILGIYADTFSNLGGEAYLKTALSIANQAQQSGSIGWDNKINSVTRFTLIDQLLTQSNESFRKIYYSYHFESLDTFERNQKTAVKKLIADVILLKEIYDDNPNNILIRMMMDAKADEIVNVFRKNRGVDVAPLVSVLKKIAPNNSKKWKQIYSN</sequence>
<keyword evidence="2" id="KW-1185">Reference proteome</keyword>
<protein>
    <recommendedName>
        <fullName evidence="3">DUF4835 domain-containing protein</fullName>
    </recommendedName>
</protein>
<evidence type="ECO:0008006" key="3">
    <source>
        <dbReference type="Google" id="ProtNLM"/>
    </source>
</evidence>
<dbReference type="InterPro" id="IPR032274">
    <property type="entry name" value="DUF4835"/>
</dbReference>
<reference evidence="1 2" key="1">
    <citation type="submission" date="2020-03" db="EMBL/GenBank/DDBJ databases">
        <title>Genomic Encyclopedia of Type Strains, Phase IV (KMG-IV): sequencing the most valuable type-strain genomes for metagenomic binning, comparative biology and taxonomic classification.</title>
        <authorList>
            <person name="Goeker M."/>
        </authorList>
    </citation>
    <scope>NUCLEOTIDE SEQUENCE [LARGE SCALE GENOMIC DNA]</scope>
    <source>
        <strain evidence="1 2">DSM 101599</strain>
    </source>
</reference>
<dbReference type="Pfam" id="PF16119">
    <property type="entry name" value="DUF4835"/>
    <property type="match status" value="1"/>
</dbReference>
<gene>
    <name evidence="1" type="ORF">FHR24_001411</name>
</gene>
<name>A0ABX0UD26_9FLAO</name>
<dbReference type="EMBL" id="JAASQL010000001">
    <property type="protein sequence ID" value="NIJ44972.1"/>
    <property type="molecule type" value="Genomic_DNA"/>
</dbReference>
<dbReference type="Proteomes" id="UP000745859">
    <property type="component" value="Unassembled WGS sequence"/>
</dbReference>
<evidence type="ECO:0000313" key="1">
    <source>
        <dbReference type="EMBL" id="NIJ44972.1"/>
    </source>
</evidence>
<accession>A0ABX0UD26</accession>